<evidence type="ECO:0000256" key="1">
    <source>
        <dbReference type="ARBA" id="ARBA00023015"/>
    </source>
</evidence>
<evidence type="ECO:0000313" key="4">
    <source>
        <dbReference type="EMBL" id="KAF6518212.1"/>
    </source>
</evidence>
<dbReference type="Proteomes" id="UP000593570">
    <property type="component" value="Unassembled WGS sequence"/>
</dbReference>
<keyword evidence="2" id="KW-0804">Transcription</keyword>
<evidence type="ECO:0000313" key="5">
    <source>
        <dbReference type="Proteomes" id="UP000593570"/>
    </source>
</evidence>
<dbReference type="PANTHER" id="PTHR47840">
    <property type="entry name" value="ZN(II)2CYS6 TRANSCRIPTION FACTOR (EUROFUNG)-RELATED"/>
    <property type="match status" value="1"/>
</dbReference>
<dbReference type="CDD" id="cd12148">
    <property type="entry name" value="fungal_TF_MHR"/>
    <property type="match status" value="1"/>
</dbReference>
<dbReference type="AlphaFoldDB" id="A0A8H6GI87"/>
<reference evidence="4 5" key="1">
    <citation type="journal article" date="2020" name="bioRxiv">
        <title>A chromosome-scale genome assembly for the Fusarium oxysporum strain Fo5176 to establish a model Arabidopsis-fungal pathosystem.</title>
        <authorList>
            <person name="Fokkens L."/>
            <person name="Guo L."/>
            <person name="Dora S."/>
            <person name="Wang B."/>
            <person name="Ye K."/>
            <person name="Sanchez-Rodriguez C."/>
            <person name="Croll D."/>
        </authorList>
    </citation>
    <scope>NUCLEOTIDE SEQUENCE [LARGE SCALE GENOMIC DNA]</scope>
    <source>
        <strain evidence="4 5">Fo5176</strain>
    </source>
</reference>
<organism evidence="4 5">
    <name type="scientific">Fusarium oxysporum f. sp. conglutinans</name>
    <dbReference type="NCBI Taxonomy" id="100902"/>
    <lineage>
        <taxon>Eukaryota</taxon>
        <taxon>Fungi</taxon>
        <taxon>Dikarya</taxon>
        <taxon>Ascomycota</taxon>
        <taxon>Pezizomycotina</taxon>
        <taxon>Sordariomycetes</taxon>
        <taxon>Hypocreomycetidae</taxon>
        <taxon>Hypocreales</taxon>
        <taxon>Nectriaceae</taxon>
        <taxon>Fusarium</taxon>
        <taxon>Fusarium oxysporum species complex</taxon>
    </lineage>
</organism>
<name>A0A8H6GI87_FUSOX</name>
<sequence length="515" mass="57769">MILPLDTLEHVEQLPTPTAAPTPAPAPAPAFGDDFNVEAKSHQAITQSLLGALPCRKDIQILLGPIEKLSLLSYQFNYSSQRQKTYEMLQEPISVTNLLSPEAHPVLLAKQMLLFAIALRYLSPHKTIPGLTKHHHVIMGELSQSAINLVNMNDALLGTLEGLENLILEGLYHIDGGNIRRAWITMRRAVMAAQLLGLYRPDQYRFKVIRAQGNLDPAVMWPRIVCMERVLSLLLGLPTSTIAPNLATRDTLSAPRQCDSLEQVVLYLSAKVLERNQIQTSPQALEMTQEIDRELIRMTADLPSTFWQPPSFSGLDIDSIDGFLQVRKTMDYMCYYTVVNQLHLPYILCPNNYSRMACVNASREVLSREIAIRTFNPVATCSRMGDFLALMADVEKLNSRLALNRDLVIIPGPKSYLLRLQLADAASRYQRFVLQTGTVFDIEDNGVWTMSAKGDLVYIKTRNTGTGKIEYHVASKESRYQSFTKQVGTDFAVEDNGTWCLAPRIGRLAYCDITR</sequence>
<comment type="caution">
    <text evidence="4">The sequence shown here is derived from an EMBL/GenBank/DDBJ whole genome shotgun (WGS) entry which is preliminary data.</text>
</comment>
<evidence type="ECO:0000256" key="2">
    <source>
        <dbReference type="ARBA" id="ARBA00023163"/>
    </source>
</evidence>
<dbReference type="PANTHER" id="PTHR47840:SF1">
    <property type="entry name" value="ZN(II)2CYS6 TRANSCRIPTION FACTOR (EUROFUNG)"/>
    <property type="match status" value="1"/>
</dbReference>
<protein>
    <submittedName>
        <fullName evidence="4">Uncharacterized protein</fullName>
    </submittedName>
</protein>
<keyword evidence="3" id="KW-0539">Nucleus</keyword>
<proteinExistence type="predicted"/>
<keyword evidence="1" id="KW-0805">Transcription regulation</keyword>
<gene>
    <name evidence="4" type="ORF">HZS61_002290</name>
</gene>
<accession>A0A8H6GI87</accession>
<evidence type="ECO:0000256" key="3">
    <source>
        <dbReference type="ARBA" id="ARBA00023242"/>
    </source>
</evidence>
<dbReference type="EMBL" id="JACDXP010000010">
    <property type="protein sequence ID" value="KAF6518212.1"/>
    <property type="molecule type" value="Genomic_DNA"/>
</dbReference>